<dbReference type="Proteomes" id="UP001498421">
    <property type="component" value="Unassembled WGS sequence"/>
</dbReference>
<proteinExistence type="predicted"/>
<gene>
    <name evidence="3" type="ORF">QQZ08_009454</name>
</gene>
<evidence type="ECO:0000313" key="4">
    <source>
        <dbReference type="Proteomes" id="UP001498421"/>
    </source>
</evidence>
<feature type="region of interest" description="Disordered" evidence="1">
    <location>
        <begin position="404"/>
        <end position="436"/>
    </location>
</feature>
<evidence type="ECO:0000313" key="3">
    <source>
        <dbReference type="EMBL" id="KAK7422466.1"/>
    </source>
</evidence>
<keyword evidence="4" id="KW-1185">Reference proteome</keyword>
<feature type="signal peptide" evidence="2">
    <location>
        <begin position="1"/>
        <end position="18"/>
    </location>
</feature>
<organism evidence="3 4">
    <name type="scientific">Neonectria magnoliae</name>
    <dbReference type="NCBI Taxonomy" id="2732573"/>
    <lineage>
        <taxon>Eukaryota</taxon>
        <taxon>Fungi</taxon>
        <taxon>Dikarya</taxon>
        <taxon>Ascomycota</taxon>
        <taxon>Pezizomycotina</taxon>
        <taxon>Sordariomycetes</taxon>
        <taxon>Hypocreomycetidae</taxon>
        <taxon>Hypocreales</taxon>
        <taxon>Nectriaceae</taxon>
        <taxon>Neonectria</taxon>
    </lineage>
</organism>
<accession>A0ABR1HNE4</accession>
<name>A0ABR1HNE4_9HYPO</name>
<evidence type="ECO:0000256" key="2">
    <source>
        <dbReference type="SAM" id="SignalP"/>
    </source>
</evidence>
<feature type="compositionally biased region" description="Low complexity" evidence="1">
    <location>
        <begin position="420"/>
        <end position="436"/>
    </location>
</feature>
<feature type="compositionally biased region" description="Polar residues" evidence="1">
    <location>
        <begin position="404"/>
        <end position="419"/>
    </location>
</feature>
<feature type="chain" id="PRO_5045397726" evidence="2">
    <location>
        <begin position="19"/>
        <end position="459"/>
    </location>
</feature>
<reference evidence="3 4" key="1">
    <citation type="journal article" date="2025" name="Microbiol. Resour. Announc.">
        <title>Draft genome sequences for Neonectria magnoliae and Neonectria punicea, canker pathogens of Liriodendron tulipifera and Acer saccharum in West Virginia.</title>
        <authorList>
            <person name="Petronek H.M."/>
            <person name="Kasson M.T."/>
            <person name="Metheny A.M."/>
            <person name="Stauder C.M."/>
            <person name="Lovett B."/>
            <person name="Lynch S.C."/>
            <person name="Garnas J.R."/>
            <person name="Kasson L.R."/>
            <person name="Stajich J.E."/>
        </authorList>
    </citation>
    <scope>NUCLEOTIDE SEQUENCE [LARGE SCALE GENOMIC DNA]</scope>
    <source>
        <strain evidence="3 4">NRRL 64651</strain>
    </source>
</reference>
<evidence type="ECO:0000256" key="1">
    <source>
        <dbReference type="SAM" id="MobiDB-lite"/>
    </source>
</evidence>
<keyword evidence="2" id="KW-0732">Signal</keyword>
<sequence>MLRVWILCISLWPGFSLGSLGLNLKKSSHQSLVDITNAKTGDFVPFEDGANLSAIPALENRGLSDLMERQSCNAGWHACDNGSCCRNGYNCVELGCCEGSSELCGTSKCYFPDTQICCEDSGQVCYQGDTCQSFGCCQDGAEKCGSRGCYDPDDSICCKDYSTYCPKGYDCVSGGDCCPSGQERCGNSKCYDPDTQTCCTGDGTVWACPKSDDCCSTGYCYDPDSEKCCDNGSCDGDTTCCENECCTDIAYCGSNGYCSRCPDETRTVTTTKSSTTVVVSTDTITEAPEETTGFSCEPITVTNSEDATLVLGEDCGLTYEPPETTTSSEDGSRLRARQASCKAPFTRTVTKTVTKPFTESSTTTTTITEAPSDLGFSCPPMEATNDVGDVLALDKDCSLSLSLVEPSTTASEEPSVTQTGASSSGSNPSDGDSASGPMLSPVVSARALALLWVLGFALL</sequence>
<dbReference type="EMBL" id="JAZAVK010000107">
    <property type="protein sequence ID" value="KAK7422466.1"/>
    <property type="molecule type" value="Genomic_DNA"/>
</dbReference>
<comment type="caution">
    <text evidence="3">The sequence shown here is derived from an EMBL/GenBank/DDBJ whole genome shotgun (WGS) entry which is preliminary data.</text>
</comment>
<protein>
    <submittedName>
        <fullName evidence="3">Uncharacterized protein</fullName>
    </submittedName>
</protein>